<keyword evidence="10" id="KW-1185">Reference proteome</keyword>
<gene>
    <name evidence="9" type="ORF">BO72DRAFT_446608</name>
</gene>
<feature type="transmembrane region" description="Helical" evidence="7">
    <location>
        <begin position="65"/>
        <end position="89"/>
    </location>
</feature>
<organism evidence="9 10">
    <name type="scientific">Aspergillus fijiensis CBS 313.89</name>
    <dbReference type="NCBI Taxonomy" id="1448319"/>
    <lineage>
        <taxon>Eukaryota</taxon>
        <taxon>Fungi</taxon>
        <taxon>Dikarya</taxon>
        <taxon>Ascomycota</taxon>
        <taxon>Pezizomycotina</taxon>
        <taxon>Eurotiomycetes</taxon>
        <taxon>Eurotiomycetidae</taxon>
        <taxon>Eurotiales</taxon>
        <taxon>Aspergillaceae</taxon>
        <taxon>Aspergillus</taxon>
    </lineage>
</organism>
<comment type="subcellular location">
    <subcellularLocation>
        <location evidence="1">Membrane</location>
        <topology evidence="1">Multi-pass membrane protein</topology>
    </subcellularLocation>
</comment>
<keyword evidence="4 7" id="KW-0472">Membrane</keyword>
<proteinExistence type="inferred from homology"/>
<dbReference type="GeneID" id="63861667"/>
<dbReference type="PANTHER" id="PTHR33048:SF47">
    <property type="entry name" value="INTEGRAL MEMBRANE PROTEIN-RELATED"/>
    <property type="match status" value="1"/>
</dbReference>
<feature type="domain" description="Rhodopsin" evidence="8">
    <location>
        <begin position="49"/>
        <end position="293"/>
    </location>
</feature>
<evidence type="ECO:0000256" key="5">
    <source>
        <dbReference type="ARBA" id="ARBA00038359"/>
    </source>
</evidence>
<feature type="transmembrane region" description="Helical" evidence="7">
    <location>
        <begin position="31"/>
        <end position="53"/>
    </location>
</feature>
<dbReference type="EMBL" id="KZ824635">
    <property type="protein sequence ID" value="RAK78823.1"/>
    <property type="molecule type" value="Genomic_DNA"/>
</dbReference>
<evidence type="ECO:0000256" key="2">
    <source>
        <dbReference type="ARBA" id="ARBA00022692"/>
    </source>
</evidence>
<evidence type="ECO:0000259" key="8">
    <source>
        <dbReference type="Pfam" id="PF20684"/>
    </source>
</evidence>
<name>A0A8G1RTW0_9EURO</name>
<dbReference type="Proteomes" id="UP000249789">
    <property type="component" value="Unassembled WGS sequence"/>
</dbReference>
<evidence type="ECO:0000256" key="3">
    <source>
        <dbReference type="ARBA" id="ARBA00022989"/>
    </source>
</evidence>
<feature type="region of interest" description="Disordered" evidence="6">
    <location>
        <begin position="343"/>
        <end position="367"/>
    </location>
</feature>
<reference evidence="9 10" key="1">
    <citation type="submission" date="2018-02" db="EMBL/GenBank/DDBJ databases">
        <title>The genomes of Aspergillus section Nigri reveals drivers in fungal speciation.</title>
        <authorList>
            <consortium name="DOE Joint Genome Institute"/>
            <person name="Vesth T.C."/>
            <person name="Nybo J."/>
            <person name="Theobald S."/>
            <person name="Brandl J."/>
            <person name="Frisvad J.C."/>
            <person name="Nielsen K.F."/>
            <person name="Lyhne E.K."/>
            <person name="Kogle M.E."/>
            <person name="Kuo A."/>
            <person name="Riley R."/>
            <person name="Clum A."/>
            <person name="Nolan M."/>
            <person name="Lipzen A."/>
            <person name="Salamov A."/>
            <person name="Henrissat B."/>
            <person name="Wiebenga A."/>
            <person name="De vries R.P."/>
            <person name="Grigoriev I.V."/>
            <person name="Mortensen U.H."/>
            <person name="Andersen M.R."/>
            <person name="Baker S.E."/>
        </authorList>
    </citation>
    <scope>NUCLEOTIDE SEQUENCE [LARGE SCALE GENOMIC DNA]</scope>
    <source>
        <strain evidence="9 10">CBS 313.89</strain>
    </source>
</reference>
<dbReference type="RefSeq" id="XP_040802833.1">
    <property type="nucleotide sequence ID" value="XM_040944334.1"/>
</dbReference>
<evidence type="ECO:0000256" key="4">
    <source>
        <dbReference type="ARBA" id="ARBA00023136"/>
    </source>
</evidence>
<feature type="compositionally biased region" description="Polar residues" evidence="6">
    <location>
        <begin position="348"/>
        <end position="362"/>
    </location>
</feature>
<evidence type="ECO:0000313" key="10">
    <source>
        <dbReference type="Proteomes" id="UP000249789"/>
    </source>
</evidence>
<feature type="transmembrane region" description="Helical" evidence="7">
    <location>
        <begin position="109"/>
        <end position="135"/>
    </location>
</feature>
<feature type="transmembrane region" description="Helical" evidence="7">
    <location>
        <begin position="279"/>
        <end position="301"/>
    </location>
</feature>
<evidence type="ECO:0000313" key="9">
    <source>
        <dbReference type="EMBL" id="RAK78823.1"/>
    </source>
</evidence>
<sequence length="392" mass="43031">MSETMSSSSSTHTSTLTAAELAEWSQSLQPVVLGLSVTMLVLGNLGVMLRIWAQWRIQKRPMQEDYWLVVAVLFANVVSVATIVAVHYGLGYHLFRVNTEDPTLHALKWIFLCVWLTATFNGPSMLATKIALLLYYRRLFIVQQIWLRIFWWTNMVYVVLWAIGSTISYALSCVPASYYWERFDPQSTMHGTCHNTTTADALPLIMDLVSDVAILVLPIATIATLQMPLARKIGLIIVFSVGFIAVVSAIARVAVLYTATNLHSDFTYAAAPFELLDVIQLNVAIVCATAVPIASGFRVAFSKKFRRSNKSWTAGGAAGNTYYSRASTAAAAARAARRRLEDEASSSTEQLQMGHFTTTSCASKDPDDRARGAAAGLVSANGILVKMDVDIR</sequence>
<feature type="transmembrane region" description="Helical" evidence="7">
    <location>
        <begin position="156"/>
        <end position="180"/>
    </location>
</feature>
<dbReference type="Pfam" id="PF20684">
    <property type="entry name" value="Fung_rhodopsin"/>
    <property type="match status" value="1"/>
</dbReference>
<keyword evidence="2 7" id="KW-0812">Transmembrane</keyword>
<dbReference type="GO" id="GO:0016020">
    <property type="term" value="C:membrane"/>
    <property type="evidence" value="ECO:0007669"/>
    <property type="project" value="UniProtKB-SubCell"/>
</dbReference>
<keyword evidence="3 7" id="KW-1133">Transmembrane helix</keyword>
<dbReference type="VEuPathDB" id="FungiDB:BO72DRAFT_446608"/>
<accession>A0A8G1RTW0</accession>
<feature type="transmembrane region" description="Helical" evidence="7">
    <location>
        <begin position="204"/>
        <end position="223"/>
    </location>
</feature>
<dbReference type="OrthoDB" id="2496787at2759"/>
<dbReference type="PANTHER" id="PTHR33048">
    <property type="entry name" value="PTH11-LIKE INTEGRAL MEMBRANE PROTEIN (AFU_ORTHOLOGUE AFUA_5G11245)"/>
    <property type="match status" value="1"/>
</dbReference>
<evidence type="ECO:0000256" key="7">
    <source>
        <dbReference type="SAM" id="Phobius"/>
    </source>
</evidence>
<dbReference type="InterPro" id="IPR049326">
    <property type="entry name" value="Rhodopsin_dom_fungi"/>
</dbReference>
<evidence type="ECO:0000256" key="6">
    <source>
        <dbReference type="SAM" id="MobiDB-lite"/>
    </source>
</evidence>
<comment type="similarity">
    <text evidence="5">Belongs to the SAT4 family.</text>
</comment>
<dbReference type="AlphaFoldDB" id="A0A8G1RTW0"/>
<dbReference type="InterPro" id="IPR052337">
    <property type="entry name" value="SAT4-like"/>
</dbReference>
<protein>
    <recommendedName>
        <fullName evidence="8">Rhodopsin domain-containing protein</fullName>
    </recommendedName>
</protein>
<evidence type="ECO:0000256" key="1">
    <source>
        <dbReference type="ARBA" id="ARBA00004141"/>
    </source>
</evidence>
<feature type="transmembrane region" description="Helical" evidence="7">
    <location>
        <begin position="235"/>
        <end position="259"/>
    </location>
</feature>